<dbReference type="PANTHER" id="PTHR33055">
    <property type="entry name" value="TRANSPOSASE FOR INSERTION SEQUENCE ELEMENT IS1111A"/>
    <property type="match status" value="1"/>
</dbReference>
<feature type="domain" description="Transposase IS116/IS110/IS902 C-terminal" evidence="2">
    <location>
        <begin position="188"/>
        <end position="268"/>
    </location>
</feature>
<protein>
    <submittedName>
        <fullName evidence="3">Transposase</fullName>
    </submittedName>
</protein>
<dbReference type="Proteomes" id="UP000815677">
    <property type="component" value="Unassembled WGS sequence"/>
</dbReference>
<dbReference type="InterPro" id="IPR047650">
    <property type="entry name" value="Transpos_IS110"/>
</dbReference>
<sequence length="307" mass="33739">MLGVGIDVGKFFLDLARHDQAKVTRFTNDADGIAQLIQSLTAWDPGWVLLEATGGYEAPLLHALLQTGWPITRINPRQARNFARASGQLAKTDVIDARGLADMAQCMYPRLARFVPPDAWQSTLAAFVTRRTQVVTAIKQQSQQIAHIALPELMAMAQASLQALRAERDRLDQRIAQLCAPHITPAWRSIKGLGPVVQASLMSLLPELGRLTRQQVAKLVGVAPLNRDSGTLKGKRSIFGGRAAVRRVLYMATLVAVRWDHSLKAFYQGLKARGKPFKVALVAAMRKFVVTLNARLRDEQAGPVVNV</sequence>
<dbReference type="PANTHER" id="PTHR33055:SF13">
    <property type="entry name" value="TRANSPOSASE"/>
    <property type="match status" value="1"/>
</dbReference>
<accession>A0ABQ0LA71</accession>
<evidence type="ECO:0000313" key="3">
    <source>
        <dbReference type="EMBL" id="GAT48025.1"/>
    </source>
</evidence>
<reference evidence="3" key="1">
    <citation type="submission" date="2014-09" db="EMBL/GenBank/DDBJ databases">
        <title>Genome sequence of the luminous mushroom Mycena chlorophos for searching fungal bioluminescence genes.</title>
        <authorList>
            <person name="Tanaka Y."/>
            <person name="Kasuga D."/>
            <person name="Oba Y."/>
            <person name="Hase S."/>
            <person name="Sato K."/>
            <person name="Oba Y."/>
            <person name="Sakakibara Y."/>
        </authorList>
    </citation>
    <scope>NUCLEOTIDE SEQUENCE</scope>
</reference>
<dbReference type="EMBL" id="DF844145">
    <property type="protein sequence ID" value="GAT48025.1"/>
    <property type="molecule type" value="Genomic_DNA"/>
</dbReference>
<organism evidence="3 4">
    <name type="scientific">Mycena chlorophos</name>
    <name type="common">Agaric fungus</name>
    <name type="synonym">Agaricus chlorophos</name>
    <dbReference type="NCBI Taxonomy" id="658473"/>
    <lineage>
        <taxon>Eukaryota</taxon>
        <taxon>Fungi</taxon>
        <taxon>Dikarya</taxon>
        <taxon>Basidiomycota</taxon>
        <taxon>Agaricomycotina</taxon>
        <taxon>Agaricomycetes</taxon>
        <taxon>Agaricomycetidae</taxon>
        <taxon>Agaricales</taxon>
        <taxon>Marasmiineae</taxon>
        <taxon>Mycenaceae</taxon>
        <taxon>Mycena</taxon>
    </lineage>
</organism>
<gene>
    <name evidence="3" type="ORF">MCHLO_05461</name>
</gene>
<dbReference type="Pfam" id="PF01548">
    <property type="entry name" value="DEDD_Tnp_IS110"/>
    <property type="match status" value="1"/>
</dbReference>
<dbReference type="NCBIfam" id="NF033542">
    <property type="entry name" value="transpos_IS110"/>
    <property type="match status" value="1"/>
</dbReference>
<feature type="domain" description="Transposase IS110-like N-terminal" evidence="1">
    <location>
        <begin position="4"/>
        <end position="147"/>
    </location>
</feature>
<keyword evidence="4" id="KW-1185">Reference proteome</keyword>
<name>A0ABQ0LA71_MYCCL</name>
<evidence type="ECO:0000313" key="4">
    <source>
        <dbReference type="Proteomes" id="UP000815677"/>
    </source>
</evidence>
<evidence type="ECO:0000259" key="2">
    <source>
        <dbReference type="Pfam" id="PF02371"/>
    </source>
</evidence>
<proteinExistence type="predicted"/>
<dbReference type="Pfam" id="PF02371">
    <property type="entry name" value="Transposase_20"/>
    <property type="match status" value="1"/>
</dbReference>
<evidence type="ECO:0000259" key="1">
    <source>
        <dbReference type="Pfam" id="PF01548"/>
    </source>
</evidence>
<dbReference type="InterPro" id="IPR002525">
    <property type="entry name" value="Transp_IS110-like_N"/>
</dbReference>
<dbReference type="InterPro" id="IPR003346">
    <property type="entry name" value="Transposase_20"/>
</dbReference>